<evidence type="ECO:0000259" key="1">
    <source>
        <dbReference type="Pfam" id="PF00561"/>
    </source>
</evidence>
<dbReference type="EMBL" id="CP001145">
    <property type="protein sequence ID" value="ACI17137.1"/>
    <property type="molecule type" value="Genomic_DNA"/>
</dbReference>
<dbReference type="Gene3D" id="3.40.50.1820">
    <property type="entry name" value="alpha/beta hydrolase"/>
    <property type="match status" value="1"/>
</dbReference>
<dbReference type="Pfam" id="PF00561">
    <property type="entry name" value="Abhydrolase_1"/>
    <property type="match status" value="1"/>
</dbReference>
<keyword evidence="2" id="KW-0378">Hydrolase</keyword>
<name>B5Y5Z7_COPPD</name>
<reference evidence="3" key="1">
    <citation type="submission" date="2008-08" db="EMBL/GenBank/DDBJ databases">
        <title>The complete genome sequence of Coprothermobacter proteolyticus strain ATCC 5245 / DSM 5265 / BT.</title>
        <authorList>
            <person name="Dodson R.J."/>
            <person name="Durkin A.S."/>
            <person name="Wu M."/>
            <person name="Eisen J."/>
            <person name="Sutton G."/>
        </authorList>
    </citation>
    <scope>NUCLEOTIDE SEQUENCE [LARGE SCALE GENOMIC DNA]</scope>
    <source>
        <strain evidence="3">ATCC 35245 / DSM 5265 / OCM 4 / BT</strain>
    </source>
</reference>
<dbReference type="InterPro" id="IPR050266">
    <property type="entry name" value="AB_hydrolase_sf"/>
</dbReference>
<dbReference type="SUPFAM" id="SSF53474">
    <property type="entry name" value="alpha/beta-Hydrolases"/>
    <property type="match status" value="1"/>
</dbReference>
<evidence type="ECO:0000313" key="2">
    <source>
        <dbReference type="EMBL" id="ACI17137.1"/>
    </source>
</evidence>
<dbReference type="PRINTS" id="PR00111">
    <property type="entry name" value="ABHYDROLASE"/>
</dbReference>
<accession>B5Y5Z7</accession>
<dbReference type="eggNOG" id="COG0596">
    <property type="taxonomic scope" value="Bacteria"/>
</dbReference>
<feature type="domain" description="AB hydrolase-1" evidence="1">
    <location>
        <begin position="34"/>
        <end position="135"/>
    </location>
</feature>
<dbReference type="PANTHER" id="PTHR43798">
    <property type="entry name" value="MONOACYLGLYCEROL LIPASE"/>
    <property type="match status" value="1"/>
</dbReference>
<proteinExistence type="predicted"/>
<protein>
    <submittedName>
        <fullName evidence="2">Hydrolase, alpha/beta fold family, putative</fullName>
    </submittedName>
</protein>
<organism evidence="2 3">
    <name type="scientific">Coprothermobacter proteolyticus (strain ATCC 35245 / DSM 5265 / OCM 4 / BT)</name>
    <dbReference type="NCBI Taxonomy" id="309798"/>
    <lineage>
        <taxon>Bacteria</taxon>
        <taxon>Pseudomonadati</taxon>
        <taxon>Coprothermobacterota</taxon>
        <taxon>Coprothermobacteria</taxon>
        <taxon>Coprothermobacterales</taxon>
        <taxon>Coprothermobacteraceae</taxon>
        <taxon>Coprothermobacter</taxon>
    </lineage>
</organism>
<reference evidence="2 3" key="2">
    <citation type="journal article" date="2014" name="Genome Announc.">
        <title>Complete Genome Sequence of Coprothermobacter proteolyticus DSM 5265.</title>
        <authorList>
            <person name="Alexiev A."/>
            <person name="Coil D.A."/>
            <person name="Badger J.H."/>
            <person name="Enticknap J."/>
            <person name="Ward N."/>
            <person name="Robb F.T."/>
            <person name="Eisen J.A."/>
        </authorList>
    </citation>
    <scope>NUCLEOTIDE SEQUENCE [LARGE SCALE GENOMIC DNA]</scope>
    <source>
        <strain evidence="3">ATCC 35245 / DSM 5265 / OCM 4 / BT</strain>
    </source>
</reference>
<dbReference type="PRINTS" id="PR00412">
    <property type="entry name" value="EPOXHYDRLASE"/>
</dbReference>
<dbReference type="InterPro" id="IPR000639">
    <property type="entry name" value="Epox_hydrolase-like"/>
</dbReference>
<dbReference type="KEGG" id="cpo:COPRO5265_1375"/>
<dbReference type="InterPro" id="IPR029058">
    <property type="entry name" value="AB_hydrolase_fold"/>
</dbReference>
<evidence type="ECO:0000313" key="3">
    <source>
        <dbReference type="Proteomes" id="UP000001732"/>
    </source>
</evidence>
<dbReference type="GO" id="GO:0016787">
    <property type="term" value="F:hydrolase activity"/>
    <property type="evidence" value="ECO:0007669"/>
    <property type="project" value="UniProtKB-KW"/>
</dbReference>
<sequence>MELPSVLEGIEATFVETERINMHVHFNKNRDATPIMFIHGNLSGATFFEEVMVDLSDQFFCFAPDLRGYGQTEDKVVDATRGMCDWSDDLSSLLDTMNIEKLHIVGWSMGGGAAMQFLLDHPDKVLSLTLICPVSPYGFGGTKTENGIPCYEDYAGSGGGTVNPDFIQRIKEHDTTEKDQASPLFIMNNFYFKPPFRAKREKDLLLSLLLIKTGEKAYPGDFVPSPNWPFTAPGKFGPLNAMSPKYFNASSIVDLPVKPPILWIRGSHDTVVADESFFDIATLGKLGLVPGYPGVEVCPPQPMLKQTRKVLEDYKSNGGKYYEVVVKDVAHSPHIEKPGEFVATLRNFISDNM</sequence>
<dbReference type="STRING" id="309798.COPRO5265_1375"/>
<keyword evidence="3" id="KW-1185">Reference proteome</keyword>
<dbReference type="Proteomes" id="UP000001732">
    <property type="component" value="Chromosome"/>
</dbReference>
<dbReference type="AlphaFoldDB" id="B5Y5Z7"/>
<gene>
    <name evidence="2" type="ordered locus">COPRO5265_1375</name>
</gene>
<dbReference type="HOGENOM" id="CLU_808713_0_0_9"/>
<dbReference type="InterPro" id="IPR000073">
    <property type="entry name" value="AB_hydrolase_1"/>
</dbReference>
<dbReference type="RefSeq" id="WP_012543789.1">
    <property type="nucleotide sequence ID" value="NC_011295.1"/>
</dbReference>